<organism evidence="1 2">
    <name type="scientific">Paenibacillus oenotherae</name>
    <dbReference type="NCBI Taxonomy" id="1435645"/>
    <lineage>
        <taxon>Bacteria</taxon>
        <taxon>Bacillati</taxon>
        <taxon>Bacillota</taxon>
        <taxon>Bacilli</taxon>
        <taxon>Bacillales</taxon>
        <taxon>Paenibacillaceae</taxon>
        <taxon>Paenibacillus</taxon>
    </lineage>
</organism>
<evidence type="ECO:0000313" key="1">
    <source>
        <dbReference type="EMBL" id="MBW7474203.1"/>
    </source>
</evidence>
<evidence type="ECO:0008006" key="3">
    <source>
        <dbReference type="Google" id="ProtNLM"/>
    </source>
</evidence>
<gene>
    <name evidence="1" type="ORF">K0T92_05560</name>
</gene>
<keyword evidence="2" id="KW-1185">Reference proteome</keyword>
<reference evidence="1 2" key="1">
    <citation type="submission" date="2021-07" db="EMBL/GenBank/DDBJ databases">
        <title>Paenibacillus radiodurans sp. nov., isolated from the southeastern edge of Tengger Desert.</title>
        <authorList>
            <person name="Zhang G."/>
        </authorList>
    </citation>
    <scope>NUCLEOTIDE SEQUENCE [LARGE SCALE GENOMIC DNA]</scope>
    <source>
        <strain evidence="1 2">DT7-4</strain>
    </source>
</reference>
<name>A0ABS7D4T9_9BACL</name>
<proteinExistence type="predicted"/>
<accession>A0ABS7D4T9</accession>
<evidence type="ECO:0000313" key="2">
    <source>
        <dbReference type="Proteomes" id="UP000812277"/>
    </source>
</evidence>
<comment type="caution">
    <text evidence="1">The sequence shown here is derived from an EMBL/GenBank/DDBJ whole genome shotgun (WGS) entry which is preliminary data.</text>
</comment>
<dbReference type="RefSeq" id="WP_219871437.1">
    <property type="nucleotide sequence ID" value="NZ_JAHZIJ010000002.1"/>
</dbReference>
<dbReference type="EMBL" id="JAHZIJ010000002">
    <property type="protein sequence ID" value="MBW7474203.1"/>
    <property type="molecule type" value="Genomic_DNA"/>
</dbReference>
<dbReference type="Proteomes" id="UP000812277">
    <property type="component" value="Unassembled WGS sequence"/>
</dbReference>
<sequence>MRKWIVAVLAIIAGCGAPSDDKTAEELLSLSIAGLSGIDHYTFSGVTGIAIADGSMPKPTTFEGTVEEHHRIQMKRGREPGTAPMGSPYELLEQIQAGASSVVVVPSKSGSRTAVLRVEMDRTAALREWRERLRSDFDKVIHGTGTGMSAEGKAARMMQANKGAVLEREWQREINRSRRKLEEMLRTLDVQTAYTLVIDRKRMVPLRLQEQTVLHYEAGGEGHQESRETDITLRMLPDGKR</sequence>
<dbReference type="PROSITE" id="PS51257">
    <property type="entry name" value="PROKAR_LIPOPROTEIN"/>
    <property type="match status" value="1"/>
</dbReference>
<protein>
    <recommendedName>
        <fullName evidence="3">Lipoprotein</fullName>
    </recommendedName>
</protein>